<evidence type="ECO:0000256" key="3">
    <source>
        <dbReference type="ARBA" id="ARBA00022989"/>
    </source>
</evidence>
<feature type="transmembrane region" description="Helical" evidence="6">
    <location>
        <begin position="16"/>
        <end position="36"/>
    </location>
</feature>
<dbReference type="PANTHER" id="PTHR42829">
    <property type="entry name" value="NADH-UBIQUINONE OXIDOREDUCTASE CHAIN 5"/>
    <property type="match status" value="1"/>
</dbReference>
<dbReference type="PANTHER" id="PTHR42829:SF2">
    <property type="entry name" value="NADH-UBIQUINONE OXIDOREDUCTASE CHAIN 5"/>
    <property type="match status" value="1"/>
</dbReference>
<dbReference type="PATRIC" id="fig|54398.3.peg.2794"/>
<keyword evidence="4 6" id="KW-0472">Membrane</keyword>
<keyword evidence="12" id="KW-1185">Reference proteome</keyword>
<dbReference type="GO" id="GO:0042773">
    <property type="term" value="P:ATP synthesis coupled electron transport"/>
    <property type="evidence" value="ECO:0007669"/>
    <property type="project" value="InterPro"/>
</dbReference>
<protein>
    <submittedName>
        <fullName evidence="10">NADH-Ubiquinone oxidoreductase (Complex I), chain 5 N-terminus</fullName>
    </submittedName>
    <submittedName>
        <fullName evidence="9">NADH-quinone oxidoreductase subunit L</fullName>
    </submittedName>
</protein>
<dbReference type="Pfam" id="PF00361">
    <property type="entry name" value="Proton_antipo_M"/>
    <property type="match status" value="1"/>
</dbReference>
<dbReference type="EMBL" id="LMXI01000006">
    <property type="protein sequence ID" value="KRT60222.1"/>
    <property type="molecule type" value="Genomic_DNA"/>
</dbReference>
<sequence>MYELAHSPLFAPLHGLIPMIPVLPLLAAVWIALSYTFEGNRGEVGERLTARVALLAGALSLIILLLVDLLALLIGEAPGQIRFGEWLSSGDYHIRISFTLDALGLSMATLVATIALITLRFSVNYLHREAGFQRFFMALCLFMAGMLLIVMAGSAALAFVGWELAGVASYLLIGYALDRPTATTNATRAFVTNRIGDAGFVLALFLALFWIGDLEWPAITGGVTDMSSLSAGLLGSGFLLAALVKSAQVPFSPWISRALEGPTPSSAVFYGSLMVHAGVYLLIRLQPVFEQTPLMMVVILLFGLLTVAYGYLCTLVQTDVKSTLMFSTIAQVGLMFVECGLGLFELAAWHLAIHAIWRAYQFLLSPAHMHLMSRPTRPAPAWLRKRRWLFTATINRFWLDPVSDWLLTHPTQQLARDTQEFDDRVIVPLVGMPARANAISSLAQWQGRKGQPLPSSEGDVGQGMGLVGKLMEGIASMLHWFEEHLVLKGGGEGLINLIERLGSRLLRIEELLAQPRYLLLLIMATFAVIL</sequence>
<evidence type="ECO:0000256" key="4">
    <source>
        <dbReference type="ARBA" id="ARBA00023136"/>
    </source>
</evidence>
<keyword evidence="3 6" id="KW-1133">Transmembrane helix</keyword>
<evidence type="ECO:0000259" key="8">
    <source>
        <dbReference type="Pfam" id="PF00662"/>
    </source>
</evidence>
<dbReference type="OrthoDB" id="9768329at2"/>
<accession>A0A0T5ZCD2</accession>
<evidence type="ECO:0000259" key="7">
    <source>
        <dbReference type="Pfam" id="PF00361"/>
    </source>
</evidence>
<dbReference type="AlphaFoldDB" id="A0A0T5ZCD2"/>
<feature type="transmembrane region" description="Helical" evidence="6">
    <location>
        <begin position="94"/>
        <end position="123"/>
    </location>
</feature>
<keyword evidence="10" id="KW-0830">Ubiquinone</keyword>
<dbReference type="EMBL" id="LDXT01000062">
    <property type="protein sequence ID" value="KRT56232.1"/>
    <property type="molecule type" value="Genomic_DNA"/>
</dbReference>
<dbReference type="InterPro" id="IPR001516">
    <property type="entry name" value="Proton_antipo_N"/>
</dbReference>
<evidence type="ECO:0000256" key="2">
    <source>
        <dbReference type="ARBA" id="ARBA00022692"/>
    </source>
</evidence>
<dbReference type="GO" id="GO:0015990">
    <property type="term" value="P:electron transport coupled proton transport"/>
    <property type="evidence" value="ECO:0007669"/>
    <property type="project" value="TreeGrafter"/>
</dbReference>
<gene>
    <name evidence="9" type="ORF">Ga0074115_13522</name>
    <name evidence="10" type="ORF">Ga0076813_16888</name>
</gene>
<feature type="domain" description="NADH-Ubiquinone oxidoreductase (complex I) chain 5 N-terminal" evidence="8">
    <location>
        <begin position="86"/>
        <end position="136"/>
    </location>
</feature>
<feature type="transmembrane region" description="Helical" evidence="6">
    <location>
        <begin position="295"/>
        <end position="312"/>
    </location>
</feature>
<dbReference type="GO" id="GO:0012505">
    <property type="term" value="C:endomembrane system"/>
    <property type="evidence" value="ECO:0007669"/>
    <property type="project" value="UniProtKB-SubCell"/>
</dbReference>
<organism evidence="10 11">
    <name type="scientific">endosymbiont of Ridgeia piscesae</name>
    <dbReference type="NCBI Taxonomy" id="54398"/>
    <lineage>
        <taxon>Bacteria</taxon>
        <taxon>Pseudomonadati</taxon>
        <taxon>Pseudomonadota</taxon>
        <taxon>Gammaproteobacteria</taxon>
        <taxon>sulfur-oxidizing symbionts</taxon>
    </lineage>
</organism>
<dbReference type="RefSeq" id="WP_082626850.1">
    <property type="nucleotide sequence ID" value="NZ_KQ556928.1"/>
</dbReference>
<dbReference type="Proteomes" id="UP000051634">
    <property type="component" value="Unassembled WGS sequence"/>
</dbReference>
<comment type="subcellular location">
    <subcellularLocation>
        <location evidence="1">Endomembrane system</location>
        <topology evidence="1">Multi-pass membrane protein</topology>
    </subcellularLocation>
    <subcellularLocation>
        <location evidence="5">Membrane</location>
        <topology evidence="5">Multi-pass membrane protein</topology>
    </subcellularLocation>
</comment>
<evidence type="ECO:0000256" key="5">
    <source>
        <dbReference type="RuleBase" id="RU000320"/>
    </source>
</evidence>
<dbReference type="GO" id="GO:0016020">
    <property type="term" value="C:membrane"/>
    <property type="evidence" value="ECO:0007669"/>
    <property type="project" value="UniProtKB-SubCell"/>
</dbReference>
<reference evidence="11 12" key="1">
    <citation type="submission" date="2015-11" db="EMBL/GenBank/DDBJ databases">
        <title>The genome of Candidatus Endoriftia persephone in Ridgeia piscesae and population structure of the North Eastern Pacific vestimentiferan symbionts.</title>
        <authorList>
            <person name="Perez M."/>
            <person name="Juniper K.S."/>
        </authorList>
    </citation>
    <scope>NUCLEOTIDE SEQUENCE [LARGE SCALE GENOMIC DNA]</scope>
    <source>
        <strain evidence="10">Ind10</strain>
        <strain evidence="9">Ind11</strain>
    </source>
</reference>
<dbReference type="InterPro" id="IPR003945">
    <property type="entry name" value="NU5C-like"/>
</dbReference>
<feature type="transmembrane region" description="Helical" evidence="6">
    <location>
        <begin position="198"/>
        <end position="216"/>
    </location>
</feature>
<keyword evidence="2 5" id="KW-0812">Transmembrane</keyword>
<proteinExistence type="predicted"/>
<feature type="transmembrane region" description="Helical" evidence="6">
    <location>
        <begin position="324"/>
        <end position="348"/>
    </location>
</feature>
<feature type="transmembrane region" description="Helical" evidence="6">
    <location>
        <begin position="48"/>
        <end position="74"/>
    </location>
</feature>
<evidence type="ECO:0000313" key="9">
    <source>
        <dbReference type="EMBL" id="KRT56232.1"/>
    </source>
</evidence>
<dbReference type="GO" id="GO:0008137">
    <property type="term" value="F:NADH dehydrogenase (ubiquinone) activity"/>
    <property type="evidence" value="ECO:0007669"/>
    <property type="project" value="InterPro"/>
</dbReference>
<comment type="caution">
    <text evidence="10">The sequence shown here is derived from an EMBL/GenBank/DDBJ whole genome shotgun (WGS) entry which is preliminary data.</text>
</comment>
<evidence type="ECO:0000313" key="11">
    <source>
        <dbReference type="Proteomes" id="UP000051276"/>
    </source>
</evidence>
<evidence type="ECO:0000256" key="1">
    <source>
        <dbReference type="ARBA" id="ARBA00004127"/>
    </source>
</evidence>
<name>A0A0T5ZCD2_9GAMM</name>
<dbReference type="Proteomes" id="UP000051276">
    <property type="component" value="Unassembled WGS sequence"/>
</dbReference>
<feature type="transmembrane region" description="Helical" evidence="6">
    <location>
        <begin position="228"/>
        <end position="247"/>
    </location>
</feature>
<evidence type="ECO:0000256" key="6">
    <source>
        <dbReference type="SAM" id="Phobius"/>
    </source>
</evidence>
<feature type="transmembrane region" description="Helical" evidence="6">
    <location>
        <begin position="135"/>
        <end position="162"/>
    </location>
</feature>
<feature type="domain" description="NADH:quinone oxidoreductase/Mrp antiporter transmembrane" evidence="7">
    <location>
        <begin position="154"/>
        <end position="368"/>
    </location>
</feature>
<dbReference type="PRINTS" id="PR01434">
    <property type="entry name" value="NADHDHGNASE5"/>
</dbReference>
<evidence type="ECO:0000313" key="12">
    <source>
        <dbReference type="Proteomes" id="UP000051634"/>
    </source>
</evidence>
<evidence type="ECO:0000313" key="10">
    <source>
        <dbReference type="EMBL" id="KRT60222.1"/>
    </source>
</evidence>
<dbReference type="STRING" id="54398.Ga0074115_13522"/>
<feature type="transmembrane region" description="Helical" evidence="6">
    <location>
        <begin position="267"/>
        <end position="283"/>
    </location>
</feature>
<dbReference type="GO" id="GO:0003954">
    <property type="term" value="F:NADH dehydrogenase activity"/>
    <property type="evidence" value="ECO:0007669"/>
    <property type="project" value="TreeGrafter"/>
</dbReference>
<dbReference type="Pfam" id="PF00662">
    <property type="entry name" value="Proton_antipo_N"/>
    <property type="match status" value="1"/>
</dbReference>
<dbReference type="InterPro" id="IPR001750">
    <property type="entry name" value="ND/Mrp_TM"/>
</dbReference>